<dbReference type="CDD" id="cd00202">
    <property type="entry name" value="ZnF_GATA"/>
    <property type="match status" value="1"/>
</dbReference>
<evidence type="ECO:0000256" key="5">
    <source>
        <dbReference type="ARBA" id="ARBA00023242"/>
    </source>
</evidence>
<keyword evidence="2" id="KW-0479">Metal-binding</keyword>
<feature type="domain" description="GATA-type" evidence="7">
    <location>
        <begin position="167"/>
        <end position="219"/>
    </location>
</feature>
<proteinExistence type="predicted"/>
<keyword evidence="3 6" id="KW-0863">Zinc-finger</keyword>
<dbReference type="PANTHER" id="PTHR10071">
    <property type="entry name" value="TRANSCRIPTION FACTOR GATA FAMILY MEMBER"/>
    <property type="match status" value="1"/>
</dbReference>
<evidence type="ECO:0000256" key="3">
    <source>
        <dbReference type="ARBA" id="ARBA00022771"/>
    </source>
</evidence>
<organism evidence="8 9">
    <name type="scientific">Gigaspora margarita</name>
    <dbReference type="NCBI Taxonomy" id="4874"/>
    <lineage>
        <taxon>Eukaryota</taxon>
        <taxon>Fungi</taxon>
        <taxon>Fungi incertae sedis</taxon>
        <taxon>Mucoromycota</taxon>
        <taxon>Glomeromycotina</taxon>
        <taxon>Glomeromycetes</taxon>
        <taxon>Diversisporales</taxon>
        <taxon>Gigasporaceae</taxon>
        <taxon>Gigaspora</taxon>
    </lineage>
</organism>
<comment type="caution">
    <text evidence="8">The sequence shown here is derived from an EMBL/GenBank/DDBJ whole genome shotgun (WGS) entry which is preliminary data.</text>
</comment>
<evidence type="ECO:0000259" key="7">
    <source>
        <dbReference type="PROSITE" id="PS50114"/>
    </source>
</evidence>
<evidence type="ECO:0000256" key="4">
    <source>
        <dbReference type="ARBA" id="ARBA00022833"/>
    </source>
</evidence>
<sequence length="723" mass="83652">MYHFENDANMYPLSAFTYTNNINSEQSVPSLSFDAYANYRPENYHPGSSFLSYTPQTTPVQSNDIYVVSPTTPQIDANIWFIDSFTSNNTTLVTQQSNLITNNNTLRKKQENFKVCSDCGTDQTSTWRKYGTSHLCNPCGIYRTKYGIQRPTYRDVDGKIRIKRRNTQQNRECANCRTTETPCWRKLEEKRLCNKCCLYQKLHGHPRPQKIRESNLAPGYLPPEILDLIFSYLYSDIHDTKFLHSCLLVNRTWCQRVVSLLWRAPFSVRLEDHIWLEEYRSISIINTYISCLNDTEKFLLKENGIDISNSITNITNPLFNYPSYLKIFDNWGLDISIKNWFFHSKDKNRLIIDVDKKILLSETLCKLFFRQDLDFNQLTLWRKPSISDIPSPSIFTLHPNLLSQLHILHLNLAYTTESGRFKNMVSLVSILPNLCKKLLELDIRLQIIDLHLVNLIKSQSNLKYFRLDCSGHISPAISALQYQSNSLIRVEFSHVQFSGIALNSLVSCKNLLILSFINCKGLTSFTWMPLKKAEFKLQILLVRKCETTQEFLESAIETANNHLNELFMSDSSPKILDSISKFCPNIKTFEIDIKPSSTTHFLNLLSKLVLLERLSVTLLIYDASNFLSLLPNVLPNTLFNLKLTFQNTPWNLESFLKKCRAPIQTLSVSGILGVDNEQVGFITQFAKESETLKKVLINDRLGRKLVFHKYSDVWTTWPLTLYP</sequence>
<dbReference type="InterPro" id="IPR036047">
    <property type="entry name" value="F-box-like_dom_sf"/>
</dbReference>
<evidence type="ECO:0000256" key="2">
    <source>
        <dbReference type="ARBA" id="ARBA00022723"/>
    </source>
</evidence>
<dbReference type="InterPro" id="IPR000679">
    <property type="entry name" value="Znf_GATA"/>
</dbReference>
<dbReference type="Gene3D" id="3.30.50.10">
    <property type="entry name" value="Erythroid Transcription Factor GATA-1, subunit A"/>
    <property type="match status" value="2"/>
</dbReference>
<evidence type="ECO:0000313" key="8">
    <source>
        <dbReference type="EMBL" id="CAG8596633.1"/>
    </source>
</evidence>
<dbReference type="SUPFAM" id="SSF81383">
    <property type="entry name" value="F-box domain"/>
    <property type="match status" value="1"/>
</dbReference>
<feature type="non-terminal residue" evidence="8">
    <location>
        <position position="723"/>
    </location>
</feature>
<evidence type="ECO:0000256" key="1">
    <source>
        <dbReference type="ARBA" id="ARBA00004123"/>
    </source>
</evidence>
<keyword evidence="9" id="KW-1185">Reference proteome</keyword>
<dbReference type="Pfam" id="PF00320">
    <property type="entry name" value="GATA"/>
    <property type="match status" value="2"/>
</dbReference>
<accession>A0ABN7UJ92</accession>
<dbReference type="Pfam" id="PF12937">
    <property type="entry name" value="F-box-like"/>
    <property type="match status" value="1"/>
</dbReference>
<dbReference type="InterPro" id="IPR001810">
    <property type="entry name" value="F-box_dom"/>
</dbReference>
<dbReference type="EMBL" id="CAJVQB010003073">
    <property type="protein sequence ID" value="CAG8596633.1"/>
    <property type="molecule type" value="Genomic_DNA"/>
</dbReference>
<dbReference type="SUPFAM" id="SSF57716">
    <property type="entry name" value="Glucocorticoid receptor-like (DNA-binding domain)"/>
    <property type="match status" value="2"/>
</dbReference>
<dbReference type="Proteomes" id="UP000789901">
    <property type="component" value="Unassembled WGS sequence"/>
</dbReference>
<protein>
    <submittedName>
        <fullName evidence="8">31695_t:CDS:1</fullName>
    </submittedName>
</protein>
<name>A0ABN7UJ92_GIGMA</name>
<dbReference type="PANTHER" id="PTHR10071:SF281">
    <property type="entry name" value="BOX A-BINDING FACTOR-RELATED"/>
    <property type="match status" value="1"/>
</dbReference>
<evidence type="ECO:0000256" key="6">
    <source>
        <dbReference type="PROSITE-ProRule" id="PRU00094"/>
    </source>
</evidence>
<feature type="domain" description="GATA-type" evidence="7">
    <location>
        <begin position="116"/>
        <end position="165"/>
    </location>
</feature>
<dbReference type="SUPFAM" id="SSF52047">
    <property type="entry name" value="RNI-like"/>
    <property type="match status" value="1"/>
</dbReference>
<dbReference type="InterPro" id="IPR039355">
    <property type="entry name" value="Transcription_factor_GATA"/>
</dbReference>
<dbReference type="InterPro" id="IPR032675">
    <property type="entry name" value="LRR_dom_sf"/>
</dbReference>
<keyword evidence="4" id="KW-0862">Zinc</keyword>
<reference evidence="8 9" key="1">
    <citation type="submission" date="2021-06" db="EMBL/GenBank/DDBJ databases">
        <authorList>
            <person name="Kallberg Y."/>
            <person name="Tangrot J."/>
            <person name="Rosling A."/>
        </authorList>
    </citation>
    <scope>NUCLEOTIDE SEQUENCE [LARGE SCALE GENOMIC DNA]</scope>
    <source>
        <strain evidence="8 9">120-4 pot B 10/14</strain>
    </source>
</reference>
<keyword evidence="5" id="KW-0539">Nucleus</keyword>
<gene>
    <name evidence="8" type="ORF">GMARGA_LOCUS6672</name>
</gene>
<dbReference type="PROSITE" id="PS50114">
    <property type="entry name" value="GATA_ZN_FINGER_2"/>
    <property type="match status" value="2"/>
</dbReference>
<comment type="subcellular location">
    <subcellularLocation>
        <location evidence="1">Nucleus</location>
    </subcellularLocation>
</comment>
<evidence type="ECO:0000313" key="9">
    <source>
        <dbReference type="Proteomes" id="UP000789901"/>
    </source>
</evidence>
<dbReference type="SMART" id="SM00401">
    <property type="entry name" value="ZnF_GATA"/>
    <property type="match status" value="2"/>
</dbReference>
<dbReference type="Gene3D" id="3.80.10.10">
    <property type="entry name" value="Ribonuclease Inhibitor"/>
    <property type="match status" value="1"/>
</dbReference>
<dbReference type="CDD" id="cd09917">
    <property type="entry name" value="F-box_SF"/>
    <property type="match status" value="1"/>
</dbReference>
<dbReference type="InterPro" id="IPR013088">
    <property type="entry name" value="Znf_NHR/GATA"/>
</dbReference>